<evidence type="ECO:0000259" key="12">
    <source>
        <dbReference type="PROSITE" id="PS51643"/>
    </source>
</evidence>
<dbReference type="GO" id="GO:0046872">
    <property type="term" value="F:metal ion binding"/>
    <property type="evidence" value="ECO:0007669"/>
    <property type="project" value="UniProtKB-KW"/>
</dbReference>
<dbReference type="GO" id="GO:0003724">
    <property type="term" value="F:RNA helicase activity"/>
    <property type="evidence" value="ECO:0007669"/>
    <property type="project" value="TreeGrafter"/>
</dbReference>
<evidence type="ECO:0000256" key="1">
    <source>
        <dbReference type="ARBA" id="ARBA00006847"/>
    </source>
</evidence>
<comment type="caution">
    <text evidence="13">The sequence shown here is derived from an EMBL/GenBank/DDBJ whole genome shotgun (WGS) entry which is preliminary data.</text>
</comment>
<dbReference type="GO" id="GO:0005524">
    <property type="term" value="F:ATP binding"/>
    <property type="evidence" value="ECO:0007669"/>
    <property type="project" value="UniProtKB-KW"/>
</dbReference>
<proteinExistence type="inferred from homology"/>
<keyword evidence="4" id="KW-0479">Metal-binding</keyword>
<dbReference type="PROSITE" id="PS51643">
    <property type="entry name" value="HD_CAS3"/>
    <property type="match status" value="1"/>
</dbReference>
<evidence type="ECO:0000313" key="13">
    <source>
        <dbReference type="EMBL" id="MEE3715453.1"/>
    </source>
</evidence>
<dbReference type="PROSITE" id="PS51192">
    <property type="entry name" value="HELICASE_ATP_BIND_1"/>
    <property type="match status" value="1"/>
</dbReference>
<dbReference type="PANTHER" id="PTHR47959">
    <property type="entry name" value="ATP-DEPENDENT RNA HELICASE RHLE-RELATED"/>
    <property type="match status" value="1"/>
</dbReference>
<evidence type="ECO:0000256" key="7">
    <source>
        <dbReference type="ARBA" id="ARBA00022806"/>
    </source>
</evidence>
<comment type="similarity">
    <text evidence="1">In the N-terminal section; belongs to the CRISPR-associated nuclease Cas3-HD family.</text>
</comment>
<keyword evidence="7" id="KW-0347">Helicase</keyword>
<dbReference type="Gene3D" id="1.10.3210.30">
    <property type="match status" value="1"/>
</dbReference>
<dbReference type="Gene3D" id="3.40.50.300">
    <property type="entry name" value="P-loop containing nucleotide triphosphate hydrolases"/>
    <property type="match status" value="2"/>
</dbReference>
<dbReference type="InterPro" id="IPR011545">
    <property type="entry name" value="DEAD/DEAH_box_helicase_dom"/>
</dbReference>
<protein>
    <submittedName>
        <fullName evidence="13">CRISPR-associated helicase Cas3</fullName>
    </submittedName>
</protein>
<dbReference type="EMBL" id="JAZBJZ010000004">
    <property type="protein sequence ID" value="MEE3715453.1"/>
    <property type="molecule type" value="Genomic_DNA"/>
</dbReference>
<evidence type="ECO:0000256" key="8">
    <source>
        <dbReference type="ARBA" id="ARBA00022840"/>
    </source>
</evidence>
<evidence type="ECO:0000256" key="4">
    <source>
        <dbReference type="ARBA" id="ARBA00022723"/>
    </source>
</evidence>
<evidence type="ECO:0000256" key="9">
    <source>
        <dbReference type="ARBA" id="ARBA00023118"/>
    </source>
</evidence>
<evidence type="ECO:0000259" key="11">
    <source>
        <dbReference type="PROSITE" id="PS51192"/>
    </source>
</evidence>
<keyword evidence="14" id="KW-1185">Reference proteome</keyword>
<evidence type="ECO:0000313" key="14">
    <source>
        <dbReference type="Proteomes" id="UP001333818"/>
    </source>
</evidence>
<dbReference type="GO" id="GO:0003676">
    <property type="term" value="F:nucleic acid binding"/>
    <property type="evidence" value="ECO:0007669"/>
    <property type="project" value="InterPro"/>
</dbReference>
<dbReference type="PANTHER" id="PTHR47959:SF16">
    <property type="entry name" value="CRISPR-ASSOCIATED NUCLEASE_HELICASE CAS3-RELATED"/>
    <property type="match status" value="1"/>
</dbReference>
<keyword evidence="6" id="KW-0378">Hydrolase</keyword>
<dbReference type="NCBIfam" id="TIGR01587">
    <property type="entry name" value="cas3_core"/>
    <property type="match status" value="1"/>
</dbReference>
<keyword evidence="8" id="KW-0067">ATP-binding</keyword>
<dbReference type="GO" id="GO:0004518">
    <property type="term" value="F:nuclease activity"/>
    <property type="evidence" value="ECO:0007669"/>
    <property type="project" value="UniProtKB-KW"/>
</dbReference>
<dbReference type="Pfam" id="PF00270">
    <property type="entry name" value="DEAD"/>
    <property type="match status" value="1"/>
</dbReference>
<reference evidence="13" key="1">
    <citation type="submission" date="2024-01" db="EMBL/GenBank/DDBJ databases">
        <title>Bank of Algae and Cyanobacteria of the Azores (BACA) strain genomes.</title>
        <authorList>
            <person name="Luz R."/>
            <person name="Cordeiro R."/>
            <person name="Fonseca A."/>
            <person name="Goncalves V."/>
        </authorList>
    </citation>
    <scope>NUCLEOTIDE SEQUENCE</scope>
    <source>
        <strain evidence="13">BACA0141</strain>
    </source>
</reference>
<dbReference type="InterPro" id="IPR050079">
    <property type="entry name" value="DEAD_box_RNA_helicase"/>
</dbReference>
<dbReference type="GO" id="GO:0051607">
    <property type="term" value="P:defense response to virus"/>
    <property type="evidence" value="ECO:0007669"/>
    <property type="project" value="UniProtKB-KW"/>
</dbReference>
<keyword evidence="5" id="KW-0547">Nucleotide-binding</keyword>
<gene>
    <name evidence="13" type="primary">cas3</name>
    <name evidence="13" type="ORF">V2H45_01690</name>
</gene>
<feature type="domain" description="HD Cas3-type" evidence="12">
    <location>
        <begin position="672"/>
        <end position="904"/>
    </location>
</feature>
<dbReference type="InterPro" id="IPR006483">
    <property type="entry name" value="CRISPR-assoc_Cas3_HD"/>
</dbReference>
<accession>A0AAW9PY92</accession>
<keyword evidence="9" id="KW-0051">Antiviral defense</keyword>
<evidence type="ECO:0000256" key="2">
    <source>
        <dbReference type="ARBA" id="ARBA00009046"/>
    </source>
</evidence>
<dbReference type="RefSeq" id="WP_330481876.1">
    <property type="nucleotide sequence ID" value="NZ_JAZBJZ010000004.1"/>
</dbReference>
<evidence type="ECO:0000256" key="6">
    <source>
        <dbReference type="ARBA" id="ARBA00022801"/>
    </source>
</evidence>
<dbReference type="InterPro" id="IPR001650">
    <property type="entry name" value="Helicase_C-like"/>
</dbReference>
<evidence type="ECO:0000256" key="10">
    <source>
        <dbReference type="ARBA" id="ARBA00038437"/>
    </source>
</evidence>
<dbReference type="InterPro" id="IPR038257">
    <property type="entry name" value="CRISPR-assoc_Cas3_HD_sf"/>
</dbReference>
<dbReference type="InterPro" id="IPR027417">
    <property type="entry name" value="P-loop_NTPase"/>
</dbReference>
<comment type="similarity">
    <text evidence="2">In the central section; belongs to the CRISPR-associated helicase Cas3 family.</text>
</comment>
<dbReference type="Pfam" id="PF22590">
    <property type="entry name" value="Cas3-like_C_2"/>
    <property type="match status" value="1"/>
</dbReference>
<comment type="similarity">
    <text evidence="10">Belongs to the DEAD box helicase family.</text>
</comment>
<dbReference type="InterPro" id="IPR006474">
    <property type="entry name" value="Helicase_Cas3_CRISPR-ass_core"/>
</dbReference>
<name>A0AAW9PY92_9CYAN</name>
<organism evidence="13 14">
    <name type="scientific">Tumidithrix elongata BACA0141</name>
    <dbReference type="NCBI Taxonomy" id="2716417"/>
    <lineage>
        <taxon>Bacteria</taxon>
        <taxon>Bacillati</taxon>
        <taxon>Cyanobacteriota</taxon>
        <taxon>Cyanophyceae</taxon>
        <taxon>Pseudanabaenales</taxon>
        <taxon>Pseudanabaenaceae</taxon>
        <taxon>Tumidithrix</taxon>
        <taxon>Tumidithrix elongata</taxon>
    </lineage>
</organism>
<dbReference type="InterPro" id="IPR014001">
    <property type="entry name" value="Helicase_ATP-bd"/>
</dbReference>
<dbReference type="Proteomes" id="UP001333818">
    <property type="component" value="Unassembled WGS sequence"/>
</dbReference>
<dbReference type="InterPro" id="IPR054712">
    <property type="entry name" value="Cas3-like_dom"/>
</dbReference>
<dbReference type="SUPFAM" id="SSF52540">
    <property type="entry name" value="P-loop containing nucleoside triphosphate hydrolases"/>
    <property type="match status" value="1"/>
</dbReference>
<sequence>MTKAIQECFQQLTTFEPRQFQSATIAAILKGQNILLRAPTGSGKTETAIAAYLFAKQMEIEFPNKLIYIVPLRTLATSLRDRTQELIRRWEKEYPPKRSLVVTLQTGENPEDPRFEGDIIFCTIDQLLSSFLSIPYSVGRGSANVNAGVVFASYLVFDELHLLDPDRSFVTTLKLLEQVQGISPFLLMTATLTHELAGQICQEITTLGNSDKTALQLVNVAGKDLEAIEGQRVRQFQTMTEPLSAYEIWQDIQLFDRQRVIVICNTVAQSQGLYQDLENLCKKDSVSITLLHSRFLPSDRKSKESQLENVFGKDWKIGNKQCQVLISTQVIEAGINITCQVMHTVLCPANSLLQRAGRCARFANENGLVKVYREVKVGDDAEKWIELEDEDDFIDAVEQPQKQSKKQRFLPYKNLSCELTWDVLSDRAEDEVSKSVGFEIEEKWINHVHTKEDLSQAGKRAENRSSFEQQFDEAIFRGKRSVANDLIRFVDNRSIFMMEDQVIFDSDTQSIDLKQLQAFSIPKSTLCSIFWKFQQSQNKNWLFKQVKAPEDKSGERYEIPNAIPIKNCKQIAESIQIIVNPKYADYDSKVGLRLGAEVEGNYKSQQKQAKPKLYKEYSYHMDTYVRHLVDIGKCWLNDFDGDLMIQGKPTTVKLISSQSELLKAGGRFIHQRIFPNSSLDDATGLFELLVCFSILTHDLGKLQVEWQKAMRGWQKTAYELYCGLEPKPNFQVIDPKDQLLAHTDHQPSHAVFKQAYDDYTQKNPRPSHAVESAFLSEEILEEVLFPVLEDHFNEDDEKVLLNIAHSIQMAAGRHHSAWAKGWDGAKSSEKIQIHRGANIEVARSWRSLRKMMPSRFVLPEQLPELQQTHQLDEFRLGQIEPDDVKYQQLYWLIVRALRICDGRSVQLQRG</sequence>
<evidence type="ECO:0000256" key="3">
    <source>
        <dbReference type="ARBA" id="ARBA00022722"/>
    </source>
</evidence>
<dbReference type="GO" id="GO:0016787">
    <property type="term" value="F:hydrolase activity"/>
    <property type="evidence" value="ECO:0007669"/>
    <property type="project" value="UniProtKB-KW"/>
</dbReference>
<dbReference type="SMART" id="SM00487">
    <property type="entry name" value="DEXDc"/>
    <property type="match status" value="1"/>
</dbReference>
<dbReference type="AlphaFoldDB" id="A0AAW9PY92"/>
<evidence type="ECO:0000256" key="5">
    <source>
        <dbReference type="ARBA" id="ARBA00022741"/>
    </source>
</evidence>
<dbReference type="GO" id="GO:0005829">
    <property type="term" value="C:cytosol"/>
    <property type="evidence" value="ECO:0007669"/>
    <property type="project" value="TreeGrafter"/>
</dbReference>
<keyword evidence="3" id="KW-0540">Nuclease</keyword>
<dbReference type="SMART" id="SM00490">
    <property type="entry name" value="HELICc"/>
    <property type="match status" value="1"/>
</dbReference>
<feature type="domain" description="Helicase ATP-binding" evidence="11">
    <location>
        <begin position="25"/>
        <end position="193"/>
    </location>
</feature>